<dbReference type="InterPro" id="IPR001611">
    <property type="entry name" value="Leu-rich_rpt"/>
</dbReference>
<accession>A0A8S3TET9</accession>
<dbReference type="Pfam" id="PF13855">
    <property type="entry name" value="LRR_8"/>
    <property type="match status" value="1"/>
</dbReference>
<feature type="signal peptide" evidence="3">
    <location>
        <begin position="1"/>
        <end position="21"/>
    </location>
</feature>
<dbReference type="InterPro" id="IPR032675">
    <property type="entry name" value="LRR_dom_sf"/>
</dbReference>
<dbReference type="PANTHER" id="PTHR45712:SF22">
    <property type="entry name" value="INSULIN-LIKE GROWTH FACTOR-BINDING PROTEIN COMPLEX ACID LABILE SUBUNIT"/>
    <property type="match status" value="1"/>
</dbReference>
<gene>
    <name evidence="4" type="ORF">MEDL_44917</name>
</gene>
<dbReference type="Gene3D" id="3.80.10.10">
    <property type="entry name" value="Ribonuclease Inhibitor"/>
    <property type="match status" value="1"/>
</dbReference>
<dbReference type="OrthoDB" id="10068119at2759"/>
<evidence type="ECO:0000256" key="3">
    <source>
        <dbReference type="SAM" id="SignalP"/>
    </source>
</evidence>
<evidence type="ECO:0000256" key="2">
    <source>
        <dbReference type="ARBA" id="ARBA00022737"/>
    </source>
</evidence>
<dbReference type="InterPro" id="IPR050333">
    <property type="entry name" value="SLRP"/>
</dbReference>
<dbReference type="SUPFAM" id="SSF52058">
    <property type="entry name" value="L domain-like"/>
    <property type="match status" value="1"/>
</dbReference>
<dbReference type="AlphaFoldDB" id="A0A8S3TET9"/>
<dbReference type="PROSITE" id="PS51450">
    <property type="entry name" value="LRR"/>
    <property type="match status" value="1"/>
</dbReference>
<protein>
    <submittedName>
        <fullName evidence="4">Uncharacterized protein</fullName>
    </submittedName>
</protein>
<evidence type="ECO:0000313" key="5">
    <source>
        <dbReference type="Proteomes" id="UP000683360"/>
    </source>
</evidence>
<sequence>MKISEILLSGICLCIVTGSQAYLLTDTIQDPSNSPVHTHDTQNNVDIPLGNINVIPVQTVDNSIDQSPAMVIDDGVPTGVGTIDDIGFSDENKARVTTDSADGLTIVKTQNEHNHVAVDRKTEAKELRVRPRKKSGDVSCWLSSTSPWSLNQQRTMMVTAIVNFLCVLICLGAKMDIDLKLSSVCIFNTQCQCFNATGTSQLHVDCANGKLMEIPDVPRNVYTLNLQHNCIKEIEDNVFQNLTNLSLLDLSYNKINLLKLHSFKGLGKLKVLNLNDNPIAYTMFPNGAFIR</sequence>
<keyword evidence="3" id="KW-0732">Signal</keyword>
<evidence type="ECO:0000313" key="4">
    <source>
        <dbReference type="EMBL" id="CAG2232170.1"/>
    </source>
</evidence>
<feature type="chain" id="PRO_5035813363" evidence="3">
    <location>
        <begin position="22"/>
        <end position="291"/>
    </location>
</feature>
<proteinExistence type="predicted"/>
<dbReference type="PANTHER" id="PTHR45712">
    <property type="entry name" value="AGAP008170-PA"/>
    <property type="match status" value="1"/>
</dbReference>
<comment type="caution">
    <text evidence="4">The sequence shown here is derived from an EMBL/GenBank/DDBJ whole genome shotgun (WGS) entry which is preliminary data.</text>
</comment>
<keyword evidence="5" id="KW-1185">Reference proteome</keyword>
<dbReference type="EMBL" id="CAJPWZ010002166">
    <property type="protein sequence ID" value="CAG2232170.1"/>
    <property type="molecule type" value="Genomic_DNA"/>
</dbReference>
<dbReference type="InterPro" id="IPR003591">
    <property type="entry name" value="Leu-rich_rpt_typical-subtyp"/>
</dbReference>
<reference evidence="4" key="1">
    <citation type="submission" date="2021-03" db="EMBL/GenBank/DDBJ databases">
        <authorList>
            <person name="Bekaert M."/>
        </authorList>
    </citation>
    <scope>NUCLEOTIDE SEQUENCE</scope>
</reference>
<dbReference type="SMART" id="SM00369">
    <property type="entry name" value="LRR_TYP"/>
    <property type="match status" value="3"/>
</dbReference>
<name>A0A8S3TET9_MYTED</name>
<keyword evidence="2" id="KW-0677">Repeat</keyword>
<keyword evidence="1" id="KW-0433">Leucine-rich repeat</keyword>
<evidence type="ECO:0000256" key="1">
    <source>
        <dbReference type="ARBA" id="ARBA00022614"/>
    </source>
</evidence>
<organism evidence="4 5">
    <name type="scientific">Mytilus edulis</name>
    <name type="common">Blue mussel</name>
    <dbReference type="NCBI Taxonomy" id="6550"/>
    <lineage>
        <taxon>Eukaryota</taxon>
        <taxon>Metazoa</taxon>
        <taxon>Spiralia</taxon>
        <taxon>Lophotrochozoa</taxon>
        <taxon>Mollusca</taxon>
        <taxon>Bivalvia</taxon>
        <taxon>Autobranchia</taxon>
        <taxon>Pteriomorphia</taxon>
        <taxon>Mytilida</taxon>
        <taxon>Mytiloidea</taxon>
        <taxon>Mytilidae</taxon>
        <taxon>Mytilinae</taxon>
        <taxon>Mytilus</taxon>
    </lineage>
</organism>
<dbReference type="Proteomes" id="UP000683360">
    <property type="component" value="Unassembled WGS sequence"/>
</dbReference>